<gene>
    <name evidence="2" type="ORF">AACH11_06130</name>
</gene>
<protein>
    <submittedName>
        <fullName evidence="2">DUF1631 family protein</fullName>
    </submittedName>
</protein>
<evidence type="ECO:0000256" key="1">
    <source>
        <dbReference type="SAM" id="MobiDB-lite"/>
    </source>
</evidence>
<dbReference type="EMBL" id="JBBUTF010000005">
    <property type="protein sequence ID" value="MEK8025536.1"/>
    <property type="molecule type" value="Genomic_DNA"/>
</dbReference>
<feature type="region of interest" description="Disordered" evidence="1">
    <location>
        <begin position="225"/>
        <end position="293"/>
    </location>
</feature>
<accession>A0ABU9B745</accession>
<evidence type="ECO:0000313" key="2">
    <source>
        <dbReference type="EMBL" id="MEK8025536.1"/>
    </source>
</evidence>
<dbReference type="Pfam" id="PF07793">
    <property type="entry name" value="DUF1631"/>
    <property type="match status" value="1"/>
</dbReference>
<reference evidence="2 3" key="1">
    <citation type="submission" date="2024-04" db="EMBL/GenBank/DDBJ databases">
        <title>Novel species of the genus Ideonella isolated from streams.</title>
        <authorList>
            <person name="Lu H."/>
        </authorList>
    </citation>
    <scope>NUCLEOTIDE SEQUENCE [LARGE SCALE GENOMIC DNA]</scope>
    <source>
        <strain evidence="2 3">BYS139W</strain>
    </source>
</reference>
<keyword evidence="3" id="KW-1185">Reference proteome</keyword>
<evidence type="ECO:0000313" key="3">
    <source>
        <dbReference type="Proteomes" id="UP001368500"/>
    </source>
</evidence>
<dbReference type="Proteomes" id="UP001368500">
    <property type="component" value="Unassembled WGS sequence"/>
</dbReference>
<name>A0ABU9B745_9BURK</name>
<dbReference type="RefSeq" id="WP_341373322.1">
    <property type="nucleotide sequence ID" value="NZ_JBBUTF010000005.1"/>
</dbReference>
<feature type="compositionally biased region" description="Basic and acidic residues" evidence="1">
    <location>
        <begin position="235"/>
        <end position="247"/>
    </location>
</feature>
<feature type="compositionally biased region" description="Low complexity" evidence="1">
    <location>
        <begin position="275"/>
        <end position="287"/>
    </location>
</feature>
<dbReference type="InterPro" id="IPR012434">
    <property type="entry name" value="DUF1631"/>
</dbReference>
<comment type="caution">
    <text evidence="2">The sequence shown here is derived from an EMBL/GenBank/DDBJ whole genome shotgun (WGS) entry which is preliminary data.</text>
</comment>
<sequence length="563" mass="62036">MVDRPPSLHDFIDDELLRAPMTLDRVIDAVQEQWRALRPGHGAWRTVHDPTRTLRTHRGELVSAALRALREAVQADIRPGGMRPTSFDDFQASLPMSLALIDDDTVVADIEIARCIETIKLAAEDELRELQTYTATLVNDPNVSRDTNPFRPEIFVRALWQGVQTGLPLDLHGQAAFMHEATPALASALRQAYAGAADRLEERGVTAARHRTIVTVGHAAFRLTGVPLHVPPPPARHDPTARPEDRSTPAGAADWPPRPGLQYASQAPMPPARPAAPAAPTHPPASAGRSGVLPDGAGALSATIWPSRRPANDTELRTLLRQLFDELAADRAHPPEFTAFVHGLLPVAERLQGPHEDVLHRDHALWHFIDLAAHAVQLCAVAERPRVLGLLRNLQQHLTSLSEVDAERLRWATSRLQALQTHLLQQAQSRAQPTLERHRAAAARLPDAPETRPLDLGSMDTVPADLLDAPPPTDPGEAAADLGALWLRPGEHLHIWLQGHWRMLQLLLVDERLPLWVLRDLGDDQAWPVRPSAIERLTSGGLARPVALRSLVRRAVDRLRLRA</sequence>
<proteinExistence type="predicted"/>
<organism evidence="2 3">
    <name type="scientific">Pseudaquabacterium rugosum</name>
    <dbReference type="NCBI Taxonomy" id="2984194"/>
    <lineage>
        <taxon>Bacteria</taxon>
        <taxon>Pseudomonadati</taxon>
        <taxon>Pseudomonadota</taxon>
        <taxon>Betaproteobacteria</taxon>
        <taxon>Burkholderiales</taxon>
        <taxon>Sphaerotilaceae</taxon>
        <taxon>Pseudaquabacterium</taxon>
    </lineage>
</organism>